<feature type="compositionally biased region" description="Polar residues" evidence="2">
    <location>
        <begin position="660"/>
        <end position="681"/>
    </location>
</feature>
<dbReference type="PROSITE" id="PS00028">
    <property type="entry name" value="ZINC_FINGER_C2H2_1"/>
    <property type="match status" value="1"/>
</dbReference>
<feature type="compositionally biased region" description="Acidic residues" evidence="2">
    <location>
        <begin position="544"/>
        <end position="560"/>
    </location>
</feature>
<feature type="compositionally biased region" description="Basic and acidic residues" evidence="2">
    <location>
        <begin position="561"/>
        <end position="573"/>
    </location>
</feature>
<dbReference type="OrthoDB" id="2445773at2759"/>
<feature type="compositionally biased region" description="Low complexity" evidence="2">
    <location>
        <begin position="316"/>
        <end position="326"/>
    </location>
</feature>
<feature type="region of interest" description="Disordered" evidence="2">
    <location>
        <begin position="654"/>
        <end position="681"/>
    </location>
</feature>
<evidence type="ECO:0000313" key="5">
    <source>
        <dbReference type="Proteomes" id="UP000748756"/>
    </source>
</evidence>
<feature type="compositionally biased region" description="Polar residues" evidence="2">
    <location>
        <begin position="1"/>
        <end position="16"/>
    </location>
</feature>
<organism evidence="4 5">
    <name type="scientific">Linnemannia schmuckeri</name>
    <dbReference type="NCBI Taxonomy" id="64567"/>
    <lineage>
        <taxon>Eukaryota</taxon>
        <taxon>Fungi</taxon>
        <taxon>Fungi incertae sedis</taxon>
        <taxon>Mucoromycota</taxon>
        <taxon>Mortierellomycotina</taxon>
        <taxon>Mortierellomycetes</taxon>
        <taxon>Mortierellales</taxon>
        <taxon>Mortierellaceae</taxon>
        <taxon>Linnemannia</taxon>
    </lineage>
</organism>
<feature type="compositionally biased region" description="Basic and acidic residues" evidence="2">
    <location>
        <begin position="610"/>
        <end position="619"/>
    </location>
</feature>
<keyword evidence="5" id="KW-1185">Reference proteome</keyword>
<reference evidence="4" key="1">
    <citation type="journal article" date="2020" name="Fungal Divers.">
        <title>Resolving the Mortierellaceae phylogeny through synthesis of multi-gene phylogenetics and phylogenomics.</title>
        <authorList>
            <person name="Vandepol N."/>
            <person name="Liber J."/>
            <person name="Desiro A."/>
            <person name="Na H."/>
            <person name="Kennedy M."/>
            <person name="Barry K."/>
            <person name="Grigoriev I.V."/>
            <person name="Miller A.N."/>
            <person name="O'Donnell K."/>
            <person name="Stajich J.E."/>
            <person name="Bonito G."/>
        </authorList>
    </citation>
    <scope>NUCLEOTIDE SEQUENCE</scope>
    <source>
        <strain evidence="4">NRRL 6426</strain>
    </source>
</reference>
<keyword evidence="1" id="KW-0862">Zinc</keyword>
<keyword evidence="1" id="KW-0863">Zinc-finger</keyword>
<protein>
    <recommendedName>
        <fullName evidence="3">C2H2-type domain-containing protein</fullName>
    </recommendedName>
</protein>
<dbReference type="SMART" id="SM00355">
    <property type="entry name" value="ZnF_C2H2"/>
    <property type="match status" value="2"/>
</dbReference>
<proteinExistence type="predicted"/>
<evidence type="ECO:0000259" key="3">
    <source>
        <dbReference type="PROSITE" id="PS50157"/>
    </source>
</evidence>
<evidence type="ECO:0000313" key="4">
    <source>
        <dbReference type="EMBL" id="KAF9137883.1"/>
    </source>
</evidence>
<evidence type="ECO:0000256" key="1">
    <source>
        <dbReference type="PROSITE-ProRule" id="PRU00042"/>
    </source>
</evidence>
<feature type="domain" description="C2H2-type" evidence="3">
    <location>
        <begin position="751"/>
        <end position="779"/>
    </location>
</feature>
<dbReference type="PROSITE" id="PS50157">
    <property type="entry name" value="ZINC_FINGER_C2H2_2"/>
    <property type="match status" value="1"/>
</dbReference>
<dbReference type="GO" id="GO:0008270">
    <property type="term" value="F:zinc ion binding"/>
    <property type="evidence" value="ECO:0007669"/>
    <property type="project" value="UniProtKB-KW"/>
</dbReference>
<dbReference type="InterPro" id="IPR013087">
    <property type="entry name" value="Znf_C2H2_type"/>
</dbReference>
<dbReference type="Proteomes" id="UP000748756">
    <property type="component" value="Unassembled WGS sequence"/>
</dbReference>
<dbReference type="Gene3D" id="3.30.160.60">
    <property type="entry name" value="Classic Zinc Finger"/>
    <property type="match status" value="1"/>
</dbReference>
<feature type="compositionally biased region" description="Low complexity" evidence="2">
    <location>
        <begin position="24"/>
        <end position="39"/>
    </location>
</feature>
<keyword evidence="1" id="KW-0479">Metal-binding</keyword>
<dbReference type="AlphaFoldDB" id="A0A9P5RRT9"/>
<feature type="compositionally biased region" description="Low complexity" evidence="2">
    <location>
        <begin position="336"/>
        <end position="354"/>
    </location>
</feature>
<dbReference type="EMBL" id="JAAAUQ010001519">
    <property type="protein sequence ID" value="KAF9137883.1"/>
    <property type="molecule type" value="Genomic_DNA"/>
</dbReference>
<feature type="region of interest" description="Disordered" evidence="2">
    <location>
        <begin position="311"/>
        <end position="374"/>
    </location>
</feature>
<feature type="region of interest" description="Disordered" evidence="2">
    <location>
        <begin position="1"/>
        <end position="48"/>
    </location>
</feature>
<name>A0A9P5RRT9_9FUNG</name>
<accession>A0A9P5RRT9</accession>
<comment type="caution">
    <text evidence="4">The sequence shown here is derived from an EMBL/GenBank/DDBJ whole genome shotgun (WGS) entry which is preliminary data.</text>
</comment>
<evidence type="ECO:0000256" key="2">
    <source>
        <dbReference type="SAM" id="MobiDB-lite"/>
    </source>
</evidence>
<gene>
    <name evidence="4" type="ORF">BG015_002568</name>
</gene>
<sequence>MSARNYTWPQTHGSARSSDHNPEAAGASSSSGPSSHGQSDAPSGQCNPIVTSEGFISYSVSSSAPVLQGTYTEVSSSFAFTRGGHHKAHTMTTVSVNCYWTSRNKWTANREVNAKPRRHDIQHDDPHPHPLVTIYKATLESIESDPRPPFQHDASSIQAALDRAQPVLNEQLRAVSESDGVHLVCDFVFYGHRTYDDKPVEVLISIEFYQAPWRTRTKLWNWRGSLIITTGPWYEATGRKDTHAFDEFFPIAPLPFSFHLPPPQGTPAASSNALQQPTILYEAFWGPRAVLFHTVQSTVIAHSVPDSAGKNSLVGSSPVASPVASSDPKGSGSYLGSDTDSIPPTDDSSSSIDNDGGGSPSVDNDGEGSPSSVPSGFDAWWSHLDPWSKEILHSLITSSPSQVESLSSLFDQRVTQPSQTEAPLSSACVSPKRALLPSVVLRRASGLSDETDSTADDSLFLNDAWRSYNNDSVGGHLGANPQAKPIVTTDGSGFTASMQPVAFTQPTRTMLRPDACHSLNQTQSFVNPAELTKRVASVSSPDATDADATDTDDGDDATDIIDDKDSSSKSKDTDGDDDPSDASIDTPDGDDSSSKSMDTDGYDDFSSESKATDSDDHSSSEPMNSDTEEEVHNHPLPNVIEAIDQEPVVDYYGICPETEPNATGTGNNNDKSSPTSTSNCQDHALPVLSTIQTRTTNTKPAEITKLKSGRKAVTKRPATFPCPVRDCTEEPYTTRYSLESHMNSTHGDYAYQCDFCIKVYSRYGDCTRHEDSEHRGKKWRCKCLKAYTRKPSGKQREGCKNGRKHFFKIVFLNPEPCPLLVPNVNS</sequence>
<feature type="region of interest" description="Disordered" evidence="2">
    <location>
        <begin position="536"/>
        <end position="632"/>
    </location>
</feature>